<dbReference type="Proteomes" id="UP000054270">
    <property type="component" value="Unassembled WGS sequence"/>
</dbReference>
<organism evidence="1 2">
    <name type="scientific">Hypholoma sublateritium (strain FD-334 SS-4)</name>
    <dbReference type="NCBI Taxonomy" id="945553"/>
    <lineage>
        <taxon>Eukaryota</taxon>
        <taxon>Fungi</taxon>
        <taxon>Dikarya</taxon>
        <taxon>Basidiomycota</taxon>
        <taxon>Agaricomycotina</taxon>
        <taxon>Agaricomycetes</taxon>
        <taxon>Agaricomycetidae</taxon>
        <taxon>Agaricales</taxon>
        <taxon>Agaricineae</taxon>
        <taxon>Strophariaceae</taxon>
        <taxon>Hypholoma</taxon>
    </lineage>
</organism>
<gene>
    <name evidence="1" type="ORF">HYPSUDRAFT_41192</name>
</gene>
<accession>A0A0D2MFH1</accession>
<evidence type="ECO:0000313" key="2">
    <source>
        <dbReference type="Proteomes" id="UP000054270"/>
    </source>
</evidence>
<proteinExistence type="predicted"/>
<protein>
    <submittedName>
        <fullName evidence="1">Uncharacterized protein</fullName>
    </submittedName>
</protein>
<evidence type="ECO:0000313" key="1">
    <source>
        <dbReference type="EMBL" id="KJA22328.1"/>
    </source>
</evidence>
<sequence length="80" mass="8815">MREARTMAVHSASRAGSPTVCAQLRLTTRVTHCRLVRDYIRSFNSLRLCMAIRMSLRAPLPSVPVSLGILSFVSGSIVQN</sequence>
<dbReference type="AlphaFoldDB" id="A0A0D2MFH1"/>
<name>A0A0D2MFH1_HYPSF</name>
<dbReference type="EMBL" id="KN817551">
    <property type="protein sequence ID" value="KJA22328.1"/>
    <property type="molecule type" value="Genomic_DNA"/>
</dbReference>
<keyword evidence="2" id="KW-1185">Reference proteome</keyword>
<reference evidence="2" key="1">
    <citation type="submission" date="2014-04" db="EMBL/GenBank/DDBJ databases">
        <title>Evolutionary Origins and Diversification of the Mycorrhizal Mutualists.</title>
        <authorList>
            <consortium name="DOE Joint Genome Institute"/>
            <consortium name="Mycorrhizal Genomics Consortium"/>
            <person name="Kohler A."/>
            <person name="Kuo A."/>
            <person name="Nagy L.G."/>
            <person name="Floudas D."/>
            <person name="Copeland A."/>
            <person name="Barry K.W."/>
            <person name="Cichocki N."/>
            <person name="Veneault-Fourrey C."/>
            <person name="LaButti K."/>
            <person name="Lindquist E.A."/>
            <person name="Lipzen A."/>
            <person name="Lundell T."/>
            <person name="Morin E."/>
            <person name="Murat C."/>
            <person name="Riley R."/>
            <person name="Ohm R."/>
            <person name="Sun H."/>
            <person name="Tunlid A."/>
            <person name="Henrissat B."/>
            <person name="Grigoriev I.V."/>
            <person name="Hibbett D.S."/>
            <person name="Martin F."/>
        </authorList>
    </citation>
    <scope>NUCLEOTIDE SEQUENCE [LARGE SCALE GENOMIC DNA]</scope>
    <source>
        <strain evidence="2">FD-334 SS-4</strain>
    </source>
</reference>